<evidence type="ECO:0000313" key="19">
    <source>
        <dbReference type="EMBL" id="UYH51192.1"/>
    </source>
</evidence>
<evidence type="ECO:0000259" key="18">
    <source>
        <dbReference type="Pfam" id="PF07715"/>
    </source>
</evidence>
<keyword evidence="20" id="KW-1185">Reference proteome</keyword>
<dbReference type="InterPro" id="IPR036942">
    <property type="entry name" value="Beta-barrel_TonB_sf"/>
</dbReference>
<dbReference type="Gene3D" id="2.40.170.20">
    <property type="entry name" value="TonB-dependent receptor, beta-barrel domain"/>
    <property type="match status" value="1"/>
</dbReference>
<evidence type="ECO:0000256" key="11">
    <source>
        <dbReference type="ARBA" id="ARBA00023136"/>
    </source>
</evidence>
<evidence type="ECO:0000256" key="1">
    <source>
        <dbReference type="ARBA" id="ARBA00004571"/>
    </source>
</evidence>
<evidence type="ECO:0000256" key="15">
    <source>
        <dbReference type="PROSITE-ProRule" id="PRU10144"/>
    </source>
</evidence>
<evidence type="ECO:0000256" key="4">
    <source>
        <dbReference type="ARBA" id="ARBA00022452"/>
    </source>
</evidence>
<feature type="short sequence motif" description="TonB C-terminal box" evidence="15">
    <location>
        <begin position="773"/>
        <end position="790"/>
    </location>
</feature>
<protein>
    <submittedName>
        <fullName evidence="19">TonB-dependent receptor</fullName>
    </submittedName>
</protein>
<evidence type="ECO:0000256" key="16">
    <source>
        <dbReference type="RuleBase" id="RU003357"/>
    </source>
</evidence>
<evidence type="ECO:0000256" key="3">
    <source>
        <dbReference type="ARBA" id="ARBA00022448"/>
    </source>
</evidence>
<sequence>MNFTKICRIKPGPDFPQILLRSLIGVAAMCGFEDVARAAAPSECPAPRAEMMKGNVKSAASAPCGNASCPAAPSNGDSGWVCGGHEHIKVKARTDALARQSEIGGRLGLSLQHNPATIDVVSHDLMASRGYMKSTDAAAAAPGVTWGGAPGNPSQFVVRGFLSNQINVLRDGIYLGPSTMVTRPFNSFNLDSMQVMQGPASMLYGQGSVGGTIDMVTRKPDLTKRKINLEAGYGSFNSVNAGIDVSTPIAKNLAARIDFSRTSSDGYVEGATPHSNDLTASILWAPSEKFRARLGVDYLPDKLSTYYGAPLVPLSVTGQRVGGLLHSANGLGVTRGMLWKNYNIRNPVANAVSAMPTLHMTWQPNRALEFHNKAYFYYAKRRWENAENYNYVAANGITDGAGQPIAPGRIARDRFYVYQSQHQVGDTLNLTYKNHIFSRPNRFVLGGDAYYLRFIRNAGASPTPYMDSVGIDQTNAGAFGPFPGQFPYSKSPATLTDAAIFMEDVWTVLPKLRIVVGARYDWLTVNRQNYRQSGAFDPISSFSRTFNPFNYRAGLVYDLTDRISLYGVYATGEDPPNGNILRANRNNFTALSHSRQGEIGVKAVSFHGHLETTLAFYDIMRTNILVATGQNSIANAGEQTSRGIEWAGHLRLDRHWRFDANLAYTDAHYGAGFQPSPGVNATFKQVPNVPGMTANLWGVWSHPRDLPIEFGAGMQYVSARKGNYTNTLTLNNYALVNIYAAWDVHKNIRLYGRIDNLGDKRFVQWADTSYPSEVIIGTPRAFSFNMQAQF</sequence>
<gene>
    <name evidence="19" type="ORF">N5W20_08905</name>
</gene>
<feature type="domain" description="TonB-dependent receptor plug" evidence="18">
    <location>
        <begin position="111"/>
        <end position="212"/>
    </location>
</feature>
<dbReference type="RefSeq" id="WP_319806786.1">
    <property type="nucleotide sequence ID" value="NZ_CP107052.1"/>
</dbReference>
<dbReference type="InterPro" id="IPR012910">
    <property type="entry name" value="Plug_dom"/>
</dbReference>
<dbReference type="Gene3D" id="2.170.130.10">
    <property type="entry name" value="TonB-dependent receptor, plug domain"/>
    <property type="match status" value="1"/>
</dbReference>
<evidence type="ECO:0000256" key="5">
    <source>
        <dbReference type="ARBA" id="ARBA00022496"/>
    </source>
</evidence>
<evidence type="ECO:0000256" key="8">
    <source>
        <dbReference type="ARBA" id="ARBA00023004"/>
    </source>
</evidence>
<keyword evidence="11 14" id="KW-0472">Membrane</keyword>
<proteinExistence type="inferred from homology"/>
<dbReference type="PROSITE" id="PS01156">
    <property type="entry name" value="TONB_DEPENDENT_REC_2"/>
    <property type="match status" value="1"/>
</dbReference>
<evidence type="ECO:0000256" key="6">
    <source>
        <dbReference type="ARBA" id="ARBA00022692"/>
    </source>
</evidence>
<dbReference type="InterPro" id="IPR010105">
    <property type="entry name" value="TonB_sidphr_rcpt"/>
</dbReference>
<dbReference type="Pfam" id="PF00593">
    <property type="entry name" value="TonB_dep_Rec_b-barrel"/>
    <property type="match status" value="1"/>
</dbReference>
<keyword evidence="7" id="KW-0732">Signal</keyword>
<dbReference type="PANTHER" id="PTHR32552:SF84">
    <property type="entry name" value="TONB-DEPENDENT RECEPTOR-RELATED"/>
    <property type="match status" value="1"/>
</dbReference>
<keyword evidence="10 16" id="KW-0798">TonB box</keyword>
<dbReference type="PROSITE" id="PS52016">
    <property type="entry name" value="TONB_DEPENDENT_REC_3"/>
    <property type="match status" value="1"/>
</dbReference>
<name>A0ABY6GIP6_9PROT</name>
<keyword evidence="9" id="KW-0406">Ion transport</keyword>
<dbReference type="Proteomes" id="UP001163831">
    <property type="component" value="Chromosome"/>
</dbReference>
<reference evidence="19" key="1">
    <citation type="submission" date="2022-10" db="EMBL/GenBank/DDBJ databases">
        <title>Candidatus Kirkpatrella diaphorinas gen. nov., sp. nov., an uncultured endosymbiont identified in a population of Diaphorina citri from Hawaii.</title>
        <authorList>
            <person name="Henry E.M."/>
            <person name="Carlson C.R."/>
            <person name="Kuo Y.-W."/>
        </authorList>
    </citation>
    <scope>NUCLEOTIDE SEQUENCE</scope>
    <source>
        <strain evidence="19">CADCRV1</strain>
    </source>
</reference>
<evidence type="ECO:0000256" key="10">
    <source>
        <dbReference type="ARBA" id="ARBA00023077"/>
    </source>
</evidence>
<dbReference type="EMBL" id="CP107052">
    <property type="protein sequence ID" value="UYH51192.1"/>
    <property type="molecule type" value="Genomic_DNA"/>
</dbReference>
<keyword evidence="6 14" id="KW-0812">Transmembrane</keyword>
<evidence type="ECO:0000256" key="12">
    <source>
        <dbReference type="ARBA" id="ARBA00023170"/>
    </source>
</evidence>
<keyword evidence="8" id="KW-0408">Iron</keyword>
<evidence type="ECO:0000256" key="14">
    <source>
        <dbReference type="PROSITE-ProRule" id="PRU01360"/>
    </source>
</evidence>
<evidence type="ECO:0000256" key="9">
    <source>
        <dbReference type="ARBA" id="ARBA00023065"/>
    </source>
</evidence>
<keyword evidence="5" id="KW-0410">Iron transport</keyword>
<evidence type="ECO:0000256" key="2">
    <source>
        <dbReference type="ARBA" id="ARBA00009810"/>
    </source>
</evidence>
<dbReference type="Pfam" id="PF07715">
    <property type="entry name" value="Plug"/>
    <property type="match status" value="1"/>
</dbReference>
<comment type="subcellular location">
    <subcellularLocation>
        <location evidence="1 14">Cell outer membrane</location>
        <topology evidence="1 14">Multi-pass membrane protein</topology>
    </subcellularLocation>
</comment>
<keyword evidence="4 14" id="KW-1134">Transmembrane beta strand</keyword>
<keyword evidence="13 14" id="KW-0998">Cell outer membrane</keyword>
<dbReference type="InterPro" id="IPR037066">
    <property type="entry name" value="Plug_dom_sf"/>
</dbReference>
<keyword evidence="12 19" id="KW-0675">Receptor</keyword>
<dbReference type="InterPro" id="IPR010917">
    <property type="entry name" value="TonB_rcpt_CS"/>
</dbReference>
<accession>A0ABY6GIP6</accession>
<dbReference type="InterPro" id="IPR039426">
    <property type="entry name" value="TonB-dep_rcpt-like"/>
</dbReference>
<evidence type="ECO:0000313" key="20">
    <source>
        <dbReference type="Proteomes" id="UP001163831"/>
    </source>
</evidence>
<evidence type="ECO:0000256" key="7">
    <source>
        <dbReference type="ARBA" id="ARBA00022729"/>
    </source>
</evidence>
<organism evidence="19 20">
    <name type="scientific">Candidatus Kirkpatrickella diaphorinae</name>
    <dbReference type="NCBI Taxonomy" id="2984322"/>
    <lineage>
        <taxon>Bacteria</taxon>
        <taxon>Pseudomonadati</taxon>
        <taxon>Pseudomonadota</taxon>
        <taxon>Alphaproteobacteria</taxon>
        <taxon>Acetobacterales</taxon>
        <taxon>Acetobacteraceae</taxon>
        <taxon>Candidatus Kirkpatrickella</taxon>
    </lineage>
</organism>
<dbReference type="InterPro" id="IPR000531">
    <property type="entry name" value="Beta-barrel_TonB"/>
</dbReference>
<keyword evidence="3 14" id="KW-0813">Transport</keyword>
<dbReference type="PANTHER" id="PTHR32552">
    <property type="entry name" value="FERRICHROME IRON RECEPTOR-RELATED"/>
    <property type="match status" value="1"/>
</dbReference>
<evidence type="ECO:0000259" key="17">
    <source>
        <dbReference type="Pfam" id="PF00593"/>
    </source>
</evidence>
<dbReference type="CDD" id="cd01347">
    <property type="entry name" value="ligand_gated_channel"/>
    <property type="match status" value="1"/>
</dbReference>
<feature type="domain" description="TonB-dependent receptor-like beta-barrel" evidence="17">
    <location>
        <begin position="289"/>
        <end position="757"/>
    </location>
</feature>
<evidence type="ECO:0000256" key="13">
    <source>
        <dbReference type="ARBA" id="ARBA00023237"/>
    </source>
</evidence>
<dbReference type="NCBIfam" id="TIGR01783">
    <property type="entry name" value="TonB-siderophor"/>
    <property type="match status" value="1"/>
</dbReference>
<comment type="similarity">
    <text evidence="2 14 16">Belongs to the TonB-dependent receptor family.</text>
</comment>
<dbReference type="SUPFAM" id="SSF56935">
    <property type="entry name" value="Porins"/>
    <property type="match status" value="1"/>
</dbReference>